<evidence type="ECO:0000256" key="5">
    <source>
        <dbReference type="ARBA" id="ARBA00023237"/>
    </source>
</evidence>
<dbReference type="Gene3D" id="1.25.40.390">
    <property type="match status" value="1"/>
</dbReference>
<dbReference type="InterPro" id="IPR011990">
    <property type="entry name" value="TPR-like_helical_dom_sf"/>
</dbReference>
<evidence type="ECO:0000256" key="1">
    <source>
        <dbReference type="ARBA" id="ARBA00004442"/>
    </source>
</evidence>
<reference evidence="9" key="1">
    <citation type="journal article" date="2019" name="Int. J. Syst. Evol. Microbiol.">
        <title>The Global Catalogue of Microorganisms (GCM) 10K type strain sequencing project: providing services to taxonomists for standard genome sequencing and annotation.</title>
        <authorList>
            <consortium name="The Broad Institute Genomics Platform"/>
            <consortium name="The Broad Institute Genome Sequencing Center for Infectious Disease"/>
            <person name="Wu L."/>
            <person name="Ma J."/>
        </authorList>
    </citation>
    <scope>NUCLEOTIDE SEQUENCE [LARGE SCALE GENOMIC DNA]</scope>
    <source>
        <strain evidence="9">KCTC 42805</strain>
    </source>
</reference>
<evidence type="ECO:0000313" key="9">
    <source>
        <dbReference type="Proteomes" id="UP001597469"/>
    </source>
</evidence>
<accession>A0ABW5M6R9</accession>
<evidence type="ECO:0000259" key="7">
    <source>
        <dbReference type="Pfam" id="PF14322"/>
    </source>
</evidence>
<comment type="caution">
    <text evidence="8">The sequence shown here is derived from an EMBL/GenBank/DDBJ whole genome shotgun (WGS) entry which is preliminary data.</text>
</comment>
<feature type="domain" description="RagB/SusD" evidence="6">
    <location>
        <begin position="354"/>
        <end position="490"/>
    </location>
</feature>
<dbReference type="Pfam" id="PF07980">
    <property type="entry name" value="SusD_RagB"/>
    <property type="match status" value="1"/>
</dbReference>
<evidence type="ECO:0000256" key="3">
    <source>
        <dbReference type="ARBA" id="ARBA00022729"/>
    </source>
</evidence>
<feature type="domain" description="SusD-like N-terminal" evidence="7">
    <location>
        <begin position="60"/>
        <end position="221"/>
    </location>
</feature>
<dbReference type="PROSITE" id="PS51257">
    <property type="entry name" value="PROKAR_LIPOPROTEIN"/>
    <property type="match status" value="1"/>
</dbReference>
<comment type="similarity">
    <text evidence="2">Belongs to the SusD family.</text>
</comment>
<dbReference type="Pfam" id="PF14322">
    <property type="entry name" value="SusD-like_3"/>
    <property type="match status" value="1"/>
</dbReference>
<evidence type="ECO:0000256" key="4">
    <source>
        <dbReference type="ARBA" id="ARBA00023136"/>
    </source>
</evidence>
<dbReference type="InterPro" id="IPR033985">
    <property type="entry name" value="SusD-like_N"/>
</dbReference>
<evidence type="ECO:0000259" key="6">
    <source>
        <dbReference type="Pfam" id="PF07980"/>
    </source>
</evidence>
<dbReference type="EMBL" id="JBHULN010000012">
    <property type="protein sequence ID" value="MFD2572665.1"/>
    <property type="molecule type" value="Genomic_DNA"/>
</dbReference>
<comment type="subcellular location">
    <subcellularLocation>
        <location evidence="1">Cell outer membrane</location>
    </subcellularLocation>
</comment>
<sequence>MKIKQFFTAGLGLFLLSSCSKSFLELTPQTGVSVANFFISEDDFTKAVTGAYRPLQNLYYDAYVMGEMRSDNTYYLYNTSNRGGQIVEKENINTFTDVATNSYVYNKYINCYDGIAKTNAVLQRIDGASISATTKSNLKGQAEFLRAFYYFELVQYFGGVPLHLKEVSTVAETALPRSSAADVYKQILADATDAAAMLPKTQTVKGQVTQGSAKMLLGYIYMTLKQYPDAERVLKDVTTLGYSLLPDYASVFDPTNKNNAESIFEVQYLQGTQGLQSNFAYQFAPGVTDTKNITGQTGNSQNLGDWNIPTADLIAAYEPGDKRKAASIADSYVNPAGATVAQPFVIKYLHPHAQFNNTNDNWPVYRYADALLLLAECLNEQGKAAEAVPYLNQVRARAGLAATTATAQTDLRTAIAKERRVELAFENHRWLDLVRTGQAIPVMTAYGAKQKAIRPYLTGNVYNVTENRLLFPIPQNELLINKLLTQNPGYL</sequence>
<keyword evidence="5" id="KW-0998">Cell outer membrane</keyword>
<dbReference type="RefSeq" id="WP_381525259.1">
    <property type="nucleotide sequence ID" value="NZ_JBHULN010000012.1"/>
</dbReference>
<name>A0ABW5M6R9_9BACT</name>
<keyword evidence="9" id="KW-1185">Reference proteome</keyword>
<dbReference type="SUPFAM" id="SSF48452">
    <property type="entry name" value="TPR-like"/>
    <property type="match status" value="1"/>
</dbReference>
<dbReference type="Proteomes" id="UP001597469">
    <property type="component" value="Unassembled WGS sequence"/>
</dbReference>
<keyword evidence="4" id="KW-0472">Membrane</keyword>
<proteinExistence type="inferred from homology"/>
<keyword evidence="3" id="KW-0732">Signal</keyword>
<gene>
    <name evidence="8" type="ORF">ACFSUS_18645</name>
</gene>
<dbReference type="CDD" id="cd08977">
    <property type="entry name" value="SusD"/>
    <property type="match status" value="1"/>
</dbReference>
<evidence type="ECO:0000256" key="2">
    <source>
        <dbReference type="ARBA" id="ARBA00006275"/>
    </source>
</evidence>
<evidence type="ECO:0000313" key="8">
    <source>
        <dbReference type="EMBL" id="MFD2572665.1"/>
    </source>
</evidence>
<protein>
    <submittedName>
        <fullName evidence="8">RagB/SusD family nutrient uptake outer membrane protein</fullName>
    </submittedName>
</protein>
<organism evidence="8 9">
    <name type="scientific">Spirosoma soli</name>
    <dbReference type="NCBI Taxonomy" id="1770529"/>
    <lineage>
        <taxon>Bacteria</taxon>
        <taxon>Pseudomonadati</taxon>
        <taxon>Bacteroidota</taxon>
        <taxon>Cytophagia</taxon>
        <taxon>Cytophagales</taxon>
        <taxon>Cytophagaceae</taxon>
        <taxon>Spirosoma</taxon>
    </lineage>
</organism>
<dbReference type="InterPro" id="IPR012944">
    <property type="entry name" value="SusD_RagB_dom"/>
</dbReference>